<sequence length="787" mass="88336">MRILKIVLCLLVFANTTANFAQDFTADWTGHYSYLDIKDVTKSQEKLYVAATNAVFTYDFISREIHTISTINGLSGDDITTVLYIEDKSILLIGYDNGLIQVYDEIDNSVFSVVDILEKQTIPAASKKINQFYRFEDVVYISTGFGISVYDINQLEFGDTYYIGPNNTQINVNQTTVFNGFIHAASSQGMYKGELANPNLIDAAEWQSINANNWVGIQKVQDNLYAALSNNKIYEVVNSNFIEKTTIQGTVSDFKSVDNHLVITATNLVKVYSNDFSEVYSTIIDVSEYSNLNTALIANQDEVFIGTKAIVNSGNAGLGILKTSYFDQDVYEEIHPTGPLKNRFFQININGNHLWGTHGGHNAILNFEIGDYRRTGLSYFNSEEWDNIPYKTFNESVANPFFLTGIVINPFNVNQVYVTSYGSGLIELTNREITNYFNQDNSTLSPFYSNFYLTSKAVFNEDGELWVMNGRVDKPLNIYSNNQWSSFSFQDVIPDPFDENGFFDTVFDDSGNFFLGTHRFGIIGLNKNGNNITFNHLSEEEEGMPSPSVKTLTIDNNGQLWLGTDKGLRIVYNTDQFVNGEAEVDNIVVLDDGIARELLFQQYITDIEVDGSNNKWVATLDTGLYYFSSDGQETIFHFTKDNSPLPTNDILDVDIDDVNGIVYIATDKGMVSYKSEASKPQVTLENAYVYPNPVRPNFNIISDKVKIRDLSENVNIKILDIEGNLVAEAETNTNSRFKGYNLEIDGGTALWNGKNLGGNIVASGVYLIMLNDLDTFETKVLKVMVVR</sequence>
<evidence type="ECO:0000313" key="3">
    <source>
        <dbReference type="EMBL" id="MBL7558278.1"/>
    </source>
</evidence>
<protein>
    <submittedName>
        <fullName evidence="3">ABC transporter substrate-binding protein</fullName>
    </submittedName>
</protein>
<reference evidence="3 4" key="1">
    <citation type="submission" date="2020-12" db="EMBL/GenBank/DDBJ databases">
        <title>Olleya sediminilitoris sp. nov., isolated from a tidal flat.</title>
        <authorList>
            <person name="Park S."/>
            <person name="Yoon J.-H."/>
        </authorList>
    </citation>
    <scope>NUCLEOTIDE SEQUENCE [LARGE SCALE GENOMIC DNA]</scope>
    <source>
        <strain evidence="3 4">YSTF-M6</strain>
    </source>
</reference>
<proteinExistence type="predicted"/>
<feature type="domain" description="PorZ N-terminal beta-propeller" evidence="2">
    <location>
        <begin position="47"/>
        <end position="207"/>
    </location>
</feature>
<feature type="signal peptide" evidence="1">
    <location>
        <begin position="1"/>
        <end position="21"/>
    </location>
</feature>
<dbReference type="Gene3D" id="2.60.40.4070">
    <property type="match status" value="1"/>
</dbReference>
<name>A0ABS1WGU8_9FLAO</name>
<dbReference type="Gene3D" id="2.130.10.10">
    <property type="entry name" value="YVTN repeat-like/Quinoprotein amine dehydrogenase"/>
    <property type="match status" value="2"/>
</dbReference>
<dbReference type="RefSeq" id="WP_202998434.1">
    <property type="nucleotide sequence ID" value="NZ_JAEMEF010000001.1"/>
</dbReference>
<evidence type="ECO:0000259" key="2">
    <source>
        <dbReference type="Pfam" id="PF21544"/>
    </source>
</evidence>
<dbReference type="Pfam" id="PF21544">
    <property type="entry name" value="PorZ_N_b_propeller"/>
    <property type="match status" value="1"/>
</dbReference>
<gene>
    <name evidence="3" type="ORF">JAO71_00570</name>
</gene>
<evidence type="ECO:0000256" key="1">
    <source>
        <dbReference type="SAM" id="SignalP"/>
    </source>
</evidence>
<dbReference type="Proteomes" id="UP000605013">
    <property type="component" value="Unassembled WGS sequence"/>
</dbReference>
<organism evidence="3 4">
    <name type="scientific">Olleya sediminilitoris</name>
    <dbReference type="NCBI Taxonomy" id="2795739"/>
    <lineage>
        <taxon>Bacteria</taxon>
        <taxon>Pseudomonadati</taxon>
        <taxon>Bacteroidota</taxon>
        <taxon>Flavobacteriia</taxon>
        <taxon>Flavobacteriales</taxon>
        <taxon>Flavobacteriaceae</taxon>
    </lineage>
</organism>
<dbReference type="SUPFAM" id="SSF63829">
    <property type="entry name" value="Calcium-dependent phosphotriesterase"/>
    <property type="match status" value="1"/>
</dbReference>
<evidence type="ECO:0000313" key="4">
    <source>
        <dbReference type="Proteomes" id="UP000605013"/>
    </source>
</evidence>
<keyword evidence="4" id="KW-1185">Reference proteome</keyword>
<dbReference type="InterPro" id="IPR015943">
    <property type="entry name" value="WD40/YVTN_repeat-like_dom_sf"/>
</dbReference>
<dbReference type="Pfam" id="PF07494">
    <property type="entry name" value="Reg_prop"/>
    <property type="match status" value="1"/>
</dbReference>
<dbReference type="EMBL" id="JAEMEF010000001">
    <property type="protein sequence ID" value="MBL7558278.1"/>
    <property type="molecule type" value="Genomic_DNA"/>
</dbReference>
<dbReference type="InterPro" id="IPR048954">
    <property type="entry name" value="PorZ_N"/>
</dbReference>
<feature type="chain" id="PRO_5046975400" evidence="1">
    <location>
        <begin position="22"/>
        <end position="787"/>
    </location>
</feature>
<dbReference type="InterPro" id="IPR011110">
    <property type="entry name" value="Reg_prop"/>
</dbReference>
<comment type="caution">
    <text evidence="3">The sequence shown here is derived from an EMBL/GenBank/DDBJ whole genome shotgun (WGS) entry which is preliminary data.</text>
</comment>
<accession>A0ABS1WGU8</accession>
<keyword evidence="1" id="KW-0732">Signal</keyword>